<organism evidence="3 4">
    <name type="scientific">Mycoplasmopsis columbina SF7</name>
    <dbReference type="NCBI Taxonomy" id="1037410"/>
    <lineage>
        <taxon>Bacteria</taxon>
        <taxon>Bacillati</taxon>
        <taxon>Mycoplasmatota</taxon>
        <taxon>Mycoplasmoidales</taxon>
        <taxon>Metamycoplasmataceae</taxon>
        <taxon>Mycoplasmopsis</taxon>
    </lineage>
</organism>
<dbReference type="RefSeq" id="WP_006608293.1">
    <property type="nucleotide sequence ID" value="NZ_AFXA01000001.1"/>
</dbReference>
<dbReference type="SUPFAM" id="SSF56300">
    <property type="entry name" value="Metallo-dependent phosphatases"/>
    <property type="match status" value="1"/>
</dbReference>
<comment type="caution">
    <text evidence="3">The sequence shown here is derived from an EMBL/GenBank/DDBJ whole genome shotgun (WGS) entry which is preliminary data.</text>
</comment>
<dbReference type="InterPro" id="IPR024654">
    <property type="entry name" value="Calcineurin-like_PHP_lpxH"/>
</dbReference>
<dbReference type="AlphaFoldDB" id="F9UJ27"/>
<accession>F9UJ27</accession>
<keyword evidence="4" id="KW-1185">Reference proteome</keyword>
<dbReference type="InterPro" id="IPR029052">
    <property type="entry name" value="Metallo-depent_PP-like"/>
</dbReference>
<gene>
    <name evidence="3" type="ORF">MCSF7_00020</name>
</gene>
<evidence type="ECO:0000259" key="2">
    <source>
        <dbReference type="Pfam" id="PF12850"/>
    </source>
</evidence>
<dbReference type="EMBL" id="AFXA01000001">
    <property type="protein sequence ID" value="EGV00590.1"/>
    <property type="molecule type" value="Genomic_DNA"/>
</dbReference>
<dbReference type="STRING" id="1037410.MCSF7_00020"/>
<reference evidence="3 4" key="1">
    <citation type="journal article" date="2013" name="Genome Announc.">
        <title>Genome Sequence of Mycoplasma columbinum Strain SF7.</title>
        <authorList>
            <person name="Guo Z."/>
            <person name="Xu X."/>
            <person name="Zheng Q."/>
            <person name="Li T."/>
            <person name="Kuang S."/>
            <person name="Zhang Z."/>
            <person name="Chen Y."/>
            <person name="Lu X."/>
            <person name="Zhou R."/>
            <person name="Bi D."/>
            <person name="Jin H."/>
        </authorList>
    </citation>
    <scope>NUCLEOTIDE SEQUENCE [LARGE SCALE GENOMIC DNA]</scope>
    <source>
        <strain evidence="3 4">SF7</strain>
    </source>
</reference>
<name>F9UJ27_9BACT</name>
<dbReference type="Gene3D" id="3.60.21.10">
    <property type="match status" value="1"/>
</dbReference>
<evidence type="ECO:0000313" key="3">
    <source>
        <dbReference type="EMBL" id="EGV00590.1"/>
    </source>
</evidence>
<evidence type="ECO:0000313" key="4">
    <source>
        <dbReference type="Proteomes" id="UP000004978"/>
    </source>
</evidence>
<protein>
    <submittedName>
        <fullName evidence="3">Phosphodiesterase I</fullName>
    </submittedName>
</protein>
<evidence type="ECO:0000256" key="1">
    <source>
        <dbReference type="ARBA" id="ARBA00008950"/>
    </source>
</evidence>
<dbReference type="Pfam" id="PF12850">
    <property type="entry name" value="Metallophos_2"/>
    <property type="match status" value="1"/>
</dbReference>
<proteinExistence type="inferred from homology"/>
<dbReference type="Proteomes" id="UP000004978">
    <property type="component" value="Unassembled WGS sequence"/>
</dbReference>
<comment type="similarity">
    <text evidence="1">Belongs to the metallophosphoesterase superfamily. YfcE family.</text>
</comment>
<feature type="domain" description="Calcineurin-like phosphoesterase" evidence="2">
    <location>
        <begin position="1"/>
        <end position="169"/>
    </location>
</feature>
<sequence>MKLIIFSDIHEDGFTAEEFIKKEIKAAKAKNEEYLVINAGDSQLPDEWVEKHFDYYVKGLEDKDSKFEKTIQFTIGEKNEKSLNFVLTHGSDLTEEPVFLIMESKMPEIFQKFAEKNNITTKRNCFIFGFSHYPMDVNLKNETYIINPGSATLPKNGSVATYAVVDFDEKEQVIKNVKFNNTSILNDYDEMHIVHI</sequence>